<feature type="non-terminal residue" evidence="1">
    <location>
        <position position="87"/>
    </location>
</feature>
<name>A0A383ACQ1_9ZZZZ</name>
<gene>
    <name evidence="1" type="ORF">METZ01_LOCUS458203</name>
</gene>
<reference evidence="1" key="1">
    <citation type="submission" date="2018-05" db="EMBL/GenBank/DDBJ databases">
        <authorList>
            <person name="Lanie J.A."/>
            <person name="Ng W.-L."/>
            <person name="Kazmierczak K.M."/>
            <person name="Andrzejewski T.M."/>
            <person name="Davidsen T.M."/>
            <person name="Wayne K.J."/>
            <person name="Tettelin H."/>
            <person name="Glass J.I."/>
            <person name="Rusch D."/>
            <person name="Podicherti R."/>
            <person name="Tsui H.-C.T."/>
            <person name="Winkler M.E."/>
        </authorList>
    </citation>
    <scope>NUCLEOTIDE SEQUENCE</scope>
</reference>
<protein>
    <submittedName>
        <fullName evidence="1">Uncharacterized protein</fullName>
    </submittedName>
</protein>
<evidence type="ECO:0000313" key="1">
    <source>
        <dbReference type="EMBL" id="SVE05349.1"/>
    </source>
</evidence>
<proteinExistence type="predicted"/>
<dbReference type="EMBL" id="UINC01190954">
    <property type="protein sequence ID" value="SVE05349.1"/>
    <property type="molecule type" value="Genomic_DNA"/>
</dbReference>
<sequence>MRPTAIDIQRLCGFDVRSIRPFGDSTRAFFAATEAGPTVLRIHDAARTAAHPGEMRSLLLCEEAGYLAPRLFKTATGDALFPWEDGE</sequence>
<dbReference type="AlphaFoldDB" id="A0A383ACQ1"/>
<accession>A0A383ACQ1</accession>
<organism evidence="1">
    <name type="scientific">marine metagenome</name>
    <dbReference type="NCBI Taxonomy" id="408172"/>
    <lineage>
        <taxon>unclassified sequences</taxon>
        <taxon>metagenomes</taxon>
        <taxon>ecological metagenomes</taxon>
    </lineage>
</organism>